<keyword evidence="1" id="KW-0472">Membrane</keyword>
<dbReference type="EMBL" id="KN847319">
    <property type="protein sequence ID" value="KIW56379.1"/>
    <property type="molecule type" value="Genomic_DNA"/>
</dbReference>
<sequence>MADIRANAAQFGAGIVEISAVATLIGGPVAEALTVGLKSAAGLPWASMSTFGLLHVAKSSLAAAVPDWIREALGLQNDHVEQAIGLCVALQKEKQARNRVDLRDVKGLSILYQEDEDTDTSIRGVTVKCSDQEEKCVVEQEHALVDDRRGAWFTNVRLTRKHSRHQNPSRPLSIYRLDRTSLLVLATVQESERGKSIPIHEFVPDLAGQPKLWKDWLTLATSLSKLAEVITLRLLGANSLYWLSALPWAYGICAALFLMATRSSRDHQTSLRSDMVAGSLPMPLHGGQAGTLVLGMPVNIRRFTRWRVVWWLYSLVSLTGLLGVFLVLGHNAGEIIYTWIGFQTLWMICRTLVFYLLEGAAGSRQSLVVERKWADCSYALRRRCMRLILTLAEQQNTLHPRGVEHYQQDLMDLSILIRRFQDAGWSLEDHLSFEHEPLLSKINIVDVVGDNLLRSVSWMSGGSLSNSELYDCALVFIRLGENTIAVPAVRVMTCRCQRERSRRWPRGDSHGEFCKNMDWIFWIPTHLGPGDETQYWLYVSGKGTKGVLSCTLLKADDLDERLAGHEWLISLRSIAEIHAIVQISRQAARLLMSFVLGLLPPQNKSDTSQQ</sequence>
<reference evidence="2 3" key="1">
    <citation type="submission" date="2015-01" db="EMBL/GenBank/DDBJ databases">
        <title>The Genome Sequence of Exophiala xenobiotica CBS118157.</title>
        <authorList>
            <consortium name="The Broad Institute Genomics Platform"/>
            <person name="Cuomo C."/>
            <person name="de Hoog S."/>
            <person name="Gorbushina A."/>
            <person name="Stielow B."/>
            <person name="Teixiera M."/>
            <person name="Abouelleil A."/>
            <person name="Chapman S.B."/>
            <person name="Priest M."/>
            <person name="Young S.K."/>
            <person name="Wortman J."/>
            <person name="Nusbaum C."/>
            <person name="Birren B."/>
        </authorList>
    </citation>
    <scope>NUCLEOTIDE SEQUENCE [LARGE SCALE GENOMIC DNA]</scope>
    <source>
        <strain evidence="2 3">CBS 118157</strain>
    </source>
</reference>
<keyword evidence="1" id="KW-0812">Transmembrane</keyword>
<gene>
    <name evidence="2" type="ORF">PV05_05044</name>
</gene>
<dbReference type="AlphaFoldDB" id="A0A0D2F8L3"/>
<keyword evidence="3" id="KW-1185">Reference proteome</keyword>
<evidence type="ECO:0000256" key="1">
    <source>
        <dbReference type="SAM" id="Phobius"/>
    </source>
</evidence>
<dbReference type="GeneID" id="25326952"/>
<feature type="transmembrane region" description="Helical" evidence="1">
    <location>
        <begin position="240"/>
        <end position="260"/>
    </location>
</feature>
<feature type="transmembrane region" description="Helical" evidence="1">
    <location>
        <begin position="335"/>
        <end position="357"/>
    </location>
</feature>
<dbReference type="Proteomes" id="UP000054342">
    <property type="component" value="Unassembled WGS sequence"/>
</dbReference>
<dbReference type="HOGENOM" id="CLU_033572_0_0_1"/>
<protein>
    <submittedName>
        <fullName evidence="2">Uncharacterized protein</fullName>
    </submittedName>
</protein>
<dbReference type="OrthoDB" id="3024632at2759"/>
<name>A0A0D2F8L3_9EURO</name>
<proteinExistence type="predicted"/>
<organism evidence="2 3">
    <name type="scientific">Exophiala xenobiotica</name>
    <dbReference type="NCBI Taxonomy" id="348802"/>
    <lineage>
        <taxon>Eukaryota</taxon>
        <taxon>Fungi</taxon>
        <taxon>Dikarya</taxon>
        <taxon>Ascomycota</taxon>
        <taxon>Pezizomycotina</taxon>
        <taxon>Eurotiomycetes</taxon>
        <taxon>Chaetothyriomycetidae</taxon>
        <taxon>Chaetothyriales</taxon>
        <taxon>Herpotrichiellaceae</taxon>
        <taxon>Exophiala</taxon>
    </lineage>
</organism>
<keyword evidence="1" id="KW-1133">Transmembrane helix</keyword>
<feature type="transmembrane region" description="Helical" evidence="1">
    <location>
        <begin position="308"/>
        <end position="329"/>
    </location>
</feature>
<evidence type="ECO:0000313" key="2">
    <source>
        <dbReference type="EMBL" id="KIW56379.1"/>
    </source>
</evidence>
<dbReference type="RefSeq" id="XP_013316963.1">
    <property type="nucleotide sequence ID" value="XM_013461509.1"/>
</dbReference>
<evidence type="ECO:0000313" key="3">
    <source>
        <dbReference type="Proteomes" id="UP000054342"/>
    </source>
</evidence>
<accession>A0A0D2F8L3</accession>